<feature type="compositionally biased region" description="Basic and acidic residues" evidence="2">
    <location>
        <begin position="876"/>
        <end position="888"/>
    </location>
</feature>
<proteinExistence type="predicted"/>
<protein>
    <recommendedName>
        <fullName evidence="3">Liprin-beta-1/2 coiled-coil domain-containing protein</fullName>
    </recommendedName>
</protein>
<feature type="region of interest" description="Disordered" evidence="2">
    <location>
        <begin position="873"/>
        <end position="895"/>
    </location>
</feature>
<sequence length="1416" mass="164836">MGKSKKLKDLVKNVQFFVKKCREKNKKLLSMSSLDEKDEEQNSGIFTDDKANANKSYRENSTENISKGSSESKFDMHTKLGSLYSRDLRRTQTQGNFHSLFDYLDKTNCNKIIKLKADGGKNGVEKSEENVFKGLPTKDEEQLQGEKSDISSVESKKEKSKDKKMEDVKNEIMEYDLHLLNIYKKLERGSKNGKLFGKNGTKKSKKNTKMKTKIKTKTKKKTKTKTLRTYDSEILNIKNEFNLTRGTSHGKGKTMKLASGGNEDQDMDKEEMARKSITLNGRKSRGLKKKSHEQLIEIKNSFSGNSVKFDSRCSSLAHGEETFSKYLQIGSSKKASDDFYFFQGLSNRLNKRSNTSSYDIGCMYMNNAASTKSSKELGKKRHPREVTTLLNSSKSLHRFKFLNDNKKNIEYYKKMIDSLEGTVAKSKKRSKNKINSATTSGTSSIDSIIKIINCLLHDYVPKLIDRYEYYMNTLDDRNKLLKQKIKESLDFGDIQYEEIRELKSQVMQKNHENKKLSDKVELLKDKLTYINELELKNAEYLDEIVLMRNRVTYLEKLIEENDQSKESHELRKMRRNLKNIYDRMRTEMRHMHTLKSKYFKRYKRRKFSINKWMRLKAKISKQDLCFFTSDEGVNSTITILTSKEGEKCTTSELVEKDTHTEGEEEKKKKDDESSEKKKDTQKQYADKNVDTSDMQNIVTSTDGVNCNVLCMHTQEAIKLKKSKVKTKNKKINTILSNYTFMELLMREKKMEAEKRNNRSNNIYTLIPSESYPYYHYFYSNVLSASKVSGNADKYIKMFPSYDEKRFKFVSPDRVTLSQENYLSLCDKLKECFYETYFHQCTNEPCNSGNINSVLLNEDDPDIFEKSLLHSCDVSPDQERENRKKEKPGNDYYVGDQSQMMMRPNKWRSLFWSEGVSKSDDSSIYSRRNIGKNKCYKLPFDCCVRLNKMLIRKMKCSPWGYNNLTENERSNSSNKKHSARKKSNISNNSSSEKNDKFKMTKIVRKNNLFLHKDSKFRSKNKYYYSQIGSMNGGVIGKIIQSVKGGNGNHRTEKENEKFCWKLCKNGEFPTDEMHLVCDNHIDNGQEHTNAESVKEGNTNNLYIPKEYIMEKCNRNVEVERKNIIKDKLCRNIYEKERIDNFKRFLNIYNLHFERDKDKQLVEKFENEQNYSTSNIVKYEKKLFACVGGEGTDKKYTEGNKCNDNTASCKNEQWLTNDNPNGANKENSNHSNHSSVYQINNYYNYCSVSPHYRVCRSNEVYNASNNLVIDVRGKRTRAGSTCNGINVGTNGMNFGTNGVNSGTKCNNFDTRGNNCVVKNTEQADSCNIPNCNKRVRIVSKMSQNKNISPEQWNPHLHRVQEDFSYTHHDDFFQNKIIAKDSETLRYKNSFNQCFDINTKNFETINKYLHGHVLYTWDV</sequence>
<dbReference type="Proteomes" id="UP000195521">
    <property type="component" value="Unassembled WGS sequence"/>
</dbReference>
<feature type="region of interest" description="Disordered" evidence="2">
    <location>
        <begin position="194"/>
        <end position="225"/>
    </location>
</feature>
<feature type="compositionally biased region" description="Basic residues" evidence="2">
    <location>
        <begin position="200"/>
        <end position="225"/>
    </location>
</feature>
<feature type="region of interest" description="Disordered" evidence="2">
    <location>
        <begin position="964"/>
        <end position="995"/>
    </location>
</feature>
<reference evidence="5" key="1">
    <citation type="submission" date="2017-04" db="EMBL/GenBank/DDBJ databases">
        <title>Plasmodium gonderi genome.</title>
        <authorList>
            <person name="Arisue N."/>
            <person name="Honma H."/>
            <person name="Kawai S."/>
            <person name="Tougan T."/>
            <person name="Tanabe K."/>
            <person name="Horii T."/>
        </authorList>
    </citation>
    <scope>NUCLEOTIDE SEQUENCE [LARGE SCALE GENOMIC DNA]</scope>
    <source>
        <strain evidence="5">ATCC 30045</strain>
    </source>
</reference>
<dbReference type="InterPro" id="IPR058914">
    <property type="entry name" value="LIPB1/2_CC"/>
</dbReference>
<evidence type="ECO:0000313" key="5">
    <source>
        <dbReference type="Proteomes" id="UP000195521"/>
    </source>
</evidence>
<accession>A0A1Y1JCB9</accession>
<dbReference type="OMA" id="MRNRVTY"/>
<name>A0A1Y1JCB9_PLAGO</name>
<evidence type="ECO:0000313" key="4">
    <source>
        <dbReference type="EMBL" id="GAW79318.1"/>
    </source>
</evidence>
<gene>
    <name evidence="4" type="ORF">PGO_031220</name>
</gene>
<feature type="region of interest" description="Disordered" evidence="2">
    <location>
        <begin position="650"/>
        <end position="691"/>
    </location>
</feature>
<feature type="domain" description="Liprin-beta-1/2 coiled-coil" evidence="3">
    <location>
        <begin position="469"/>
        <end position="578"/>
    </location>
</feature>
<comment type="caution">
    <text evidence="4">The sequence shown here is derived from an EMBL/GenBank/DDBJ whole genome shotgun (WGS) entry which is preliminary data.</text>
</comment>
<feature type="region of interest" description="Disordered" evidence="2">
    <location>
        <begin position="29"/>
        <end position="72"/>
    </location>
</feature>
<keyword evidence="1" id="KW-0175">Coiled coil</keyword>
<dbReference type="EMBL" id="BDQF01000003">
    <property type="protein sequence ID" value="GAW79318.1"/>
    <property type="molecule type" value="Genomic_DNA"/>
</dbReference>
<keyword evidence="5" id="KW-1185">Reference proteome</keyword>
<feature type="compositionally biased region" description="Basic and acidic residues" evidence="2">
    <location>
        <begin position="47"/>
        <end position="61"/>
    </location>
</feature>
<organism evidence="4 5">
    <name type="scientific">Plasmodium gonderi</name>
    <dbReference type="NCBI Taxonomy" id="77519"/>
    <lineage>
        <taxon>Eukaryota</taxon>
        <taxon>Sar</taxon>
        <taxon>Alveolata</taxon>
        <taxon>Apicomplexa</taxon>
        <taxon>Aconoidasida</taxon>
        <taxon>Haemosporida</taxon>
        <taxon>Plasmodiidae</taxon>
        <taxon>Plasmodium</taxon>
        <taxon>Plasmodium (Plasmodium)</taxon>
    </lineage>
</organism>
<feature type="compositionally biased region" description="Basic and acidic residues" evidence="2">
    <location>
        <begin position="650"/>
        <end position="690"/>
    </location>
</feature>
<dbReference type="Pfam" id="PF26022">
    <property type="entry name" value="CC_Liprin_beta"/>
    <property type="match status" value="1"/>
</dbReference>
<evidence type="ECO:0000256" key="2">
    <source>
        <dbReference type="SAM" id="MobiDB-lite"/>
    </source>
</evidence>
<dbReference type="OrthoDB" id="378356at2759"/>
<feature type="region of interest" description="Disordered" evidence="2">
    <location>
        <begin position="131"/>
        <end position="163"/>
    </location>
</feature>
<feature type="coiled-coil region" evidence="1">
    <location>
        <begin position="499"/>
        <end position="550"/>
    </location>
</feature>
<evidence type="ECO:0000256" key="1">
    <source>
        <dbReference type="SAM" id="Coils"/>
    </source>
</evidence>
<dbReference type="GeneID" id="39746026"/>
<dbReference type="RefSeq" id="XP_028541907.1">
    <property type="nucleotide sequence ID" value="XM_028686106.1"/>
</dbReference>
<feature type="compositionally biased region" description="Basic residues" evidence="2">
    <location>
        <begin position="973"/>
        <end position="982"/>
    </location>
</feature>
<evidence type="ECO:0000259" key="3">
    <source>
        <dbReference type="Pfam" id="PF26022"/>
    </source>
</evidence>
<feature type="region of interest" description="Disordered" evidence="2">
    <location>
        <begin position="245"/>
        <end position="268"/>
    </location>
</feature>